<keyword evidence="4" id="KW-0255">Endonuclease</keyword>
<dbReference type="SUPFAM" id="SSF56672">
    <property type="entry name" value="DNA/RNA polymerases"/>
    <property type="match status" value="1"/>
</dbReference>
<name>A0A7L0G544_HERCA</name>
<keyword evidence="9" id="KW-1185">Reference proteome</keyword>
<evidence type="ECO:0000313" key="8">
    <source>
        <dbReference type="EMBL" id="NXK02659.1"/>
    </source>
</evidence>
<evidence type="ECO:0000256" key="6">
    <source>
        <dbReference type="ARBA" id="ARBA00022918"/>
    </source>
</evidence>
<dbReference type="InterPro" id="IPR043502">
    <property type="entry name" value="DNA/RNA_pol_sf"/>
</dbReference>
<gene>
    <name evidence="8" type="primary">Ervk18_0</name>
    <name evidence="8" type="ORF">HERCAC_R15588</name>
</gene>
<dbReference type="Gene3D" id="3.30.70.270">
    <property type="match status" value="1"/>
</dbReference>
<dbReference type="EMBL" id="VXAJ01000018">
    <property type="protein sequence ID" value="NXK02659.1"/>
    <property type="molecule type" value="Genomic_DNA"/>
</dbReference>
<dbReference type="AlphaFoldDB" id="A0A7L0G544"/>
<feature type="domain" description="Reverse transcriptase thumb" evidence="7">
    <location>
        <begin position="5"/>
        <end position="56"/>
    </location>
</feature>
<reference evidence="8 9" key="1">
    <citation type="submission" date="2019-09" db="EMBL/GenBank/DDBJ databases">
        <title>Bird 10,000 Genomes (B10K) Project - Family phase.</title>
        <authorList>
            <person name="Zhang G."/>
        </authorList>
    </citation>
    <scope>NUCLEOTIDE SEQUENCE [LARGE SCALE GENOMIC DNA]</scope>
    <source>
        <strain evidence="8">B10K-DU-005-78</strain>
        <tissue evidence="8">Mixed tissue sample</tissue>
    </source>
</reference>
<keyword evidence="5" id="KW-0378">Hydrolase</keyword>
<keyword evidence="2" id="KW-0548">Nucleotidyltransferase</keyword>
<evidence type="ECO:0000256" key="3">
    <source>
        <dbReference type="ARBA" id="ARBA00022722"/>
    </source>
</evidence>
<proteinExistence type="predicted"/>
<evidence type="ECO:0000256" key="2">
    <source>
        <dbReference type="ARBA" id="ARBA00022695"/>
    </source>
</evidence>
<keyword evidence="6" id="KW-0695">RNA-directed DNA polymerase</keyword>
<dbReference type="InterPro" id="IPR010661">
    <property type="entry name" value="RVT_thumb"/>
</dbReference>
<comment type="caution">
    <text evidence="8">The sequence shown here is derived from an EMBL/GenBank/DDBJ whole genome shotgun (WGS) entry which is preliminary data.</text>
</comment>
<dbReference type="Proteomes" id="UP000555649">
    <property type="component" value="Unassembled WGS sequence"/>
</dbReference>
<dbReference type="Pfam" id="PF06817">
    <property type="entry name" value="RVT_thumb"/>
    <property type="match status" value="1"/>
</dbReference>
<evidence type="ECO:0000313" key="9">
    <source>
        <dbReference type="Proteomes" id="UP000555649"/>
    </source>
</evidence>
<accession>A0A7L0G544</accession>
<keyword evidence="1" id="KW-0808">Transferase</keyword>
<organism evidence="8 9">
    <name type="scientific">Herpetotheres cachinnans</name>
    <name type="common">Laughing falcon</name>
    <name type="synonym">Falco cachinnans</name>
    <dbReference type="NCBI Taxonomy" id="56343"/>
    <lineage>
        <taxon>Eukaryota</taxon>
        <taxon>Metazoa</taxon>
        <taxon>Chordata</taxon>
        <taxon>Craniata</taxon>
        <taxon>Vertebrata</taxon>
        <taxon>Euteleostomi</taxon>
        <taxon>Archelosauria</taxon>
        <taxon>Archosauria</taxon>
        <taxon>Dinosauria</taxon>
        <taxon>Saurischia</taxon>
        <taxon>Theropoda</taxon>
        <taxon>Coelurosauria</taxon>
        <taxon>Aves</taxon>
        <taxon>Neognathae</taxon>
        <taxon>Neoaves</taxon>
        <taxon>Telluraves</taxon>
        <taxon>Australaves</taxon>
        <taxon>Falconiformes</taxon>
        <taxon>Falconidae</taxon>
        <taxon>Herpetotheres</taxon>
    </lineage>
</organism>
<dbReference type="GO" id="GO:0016787">
    <property type="term" value="F:hydrolase activity"/>
    <property type="evidence" value="ECO:0007669"/>
    <property type="project" value="UniProtKB-KW"/>
</dbReference>
<evidence type="ECO:0000256" key="1">
    <source>
        <dbReference type="ARBA" id="ARBA00022679"/>
    </source>
</evidence>
<feature type="non-terminal residue" evidence="8">
    <location>
        <position position="1"/>
    </location>
</feature>
<evidence type="ECO:0000259" key="7">
    <source>
        <dbReference type="Pfam" id="PF06817"/>
    </source>
</evidence>
<dbReference type="InterPro" id="IPR043128">
    <property type="entry name" value="Rev_trsase/Diguanyl_cyclase"/>
</dbReference>
<evidence type="ECO:0000256" key="5">
    <source>
        <dbReference type="ARBA" id="ARBA00022801"/>
    </source>
</evidence>
<dbReference type="GO" id="GO:0003964">
    <property type="term" value="F:RNA-directed DNA polymerase activity"/>
    <property type="evidence" value="ECO:0007669"/>
    <property type="project" value="UniProtKB-KW"/>
</dbReference>
<evidence type="ECO:0000256" key="4">
    <source>
        <dbReference type="ARBA" id="ARBA00022759"/>
    </source>
</evidence>
<sequence>SIKPQQLCLANSISTLNDLQQLLGTINWIHPLLGISTEELSTLFNTLKGDLDLTSP</sequence>
<dbReference type="GO" id="GO:0004519">
    <property type="term" value="F:endonuclease activity"/>
    <property type="evidence" value="ECO:0007669"/>
    <property type="project" value="UniProtKB-KW"/>
</dbReference>
<protein>
    <submittedName>
        <fullName evidence="8">POK18 protein</fullName>
    </submittedName>
</protein>
<keyword evidence="3" id="KW-0540">Nuclease</keyword>
<dbReference type="PANTHER" id="PTHR41694:SF3">
    <property type="entry name" value="RNA-DIRECTED DNA POLYMERASE-RELATED"/>
    <property type="match status" value="1"/>
</dbReference>
<dbReference type="GO" id="GO:0035613">
    <property type="term" value="F:RNA stem-loop binding"/>
    <property type="evidence" value="ECO:0007669"/>
    <property type="project" value="TreeGrafter"/>
</dbReference>
<dbReference type="PANTHER" id="PTHR41694">
    <property type="entry name" value="ENDOGENOUS RETROVIRUS GROUP K MEMBER POL PROTEIN"/>
    <property type="match status" value="1"/>
</dbReference>
<feature type="non-terminal residue" evidence="8">
    <location>
        <position position="56"/>
    </location>
</feature>